<sequence>MEFKRKFNMEDSNPATSTHSLLAAPINGRSALLLSQSSPKASLLKTFCMEDTALLLTFDPPPPLLHHRLPTPSIPRLTPPPGSDPGGEDVPNHSPKMFIQTSSSGVRAPKK</sequence>
<evidence type="ECO:0000256" key="1">
    <source>
        <dbReference type="SAM" id="MobiDB-lite"/>
    </source>
</evidence>
<evidence type="ECO:0000313" key="2">
    <source>
        <dbReference type="EMBL" id="MEQ2234692.1"/>
    </source>
</evidence>
<reference evidence="2 3" key="1">
    <citation type="submission" date="2021-06" db="EMBL/GenBank/DDBJ databases">
        <authorList>
            <person name="Palmer J.M."/>
        </authorList>
    </citation>
    <scope>NUCLEOTIDE SEQUENCE [LARGE SCALE GENOMIC DNA]</scope>
    <source>
        <strain evidence="3">if_2019</strain>
        <tissue evidence="2">Muscle</tissue>
    </source>
</reference>
<gene>
    <name evidence="2" type="ORF">ILYODFUR_034069</name>
</gene>
<proteinExistence type="predicted"/>
<feature type="region of interest" description="Disordered" evidence="1">
    <location>
        <begin position="64"/>
        <end position="111"/>
    </location>
</feature>
<keyword evidence="3" id="KW-1185">Reference proteome</keyword>
<name>A0ABV0TP44_9TELE</name>
<dbReference type="Proteomes" id="UP001482620">
    <property type="component" value="Unassembled WGS sequence"/>
</dbReference>
<evidence type="ECO:0000313" key="3">
    <source>
        <dbReference type="Proteomes" id="UP001482620"/>
    </source>
</evidence>
<dbReference type="EMBL" id="JAHRIQ010040762">
    <property type="protein sequence ID" value="MEQ2234692.1"/>
    <property type="molecule type" value="Genomic_DNA"/>
</dbReference>
<protein>
    <submittedName>
        <fullName evidence="2">Uncharacterized protein</fullName>
    </submittedName>
</protein>
<accession>A0ABV0TP44</accession>
<comment type="caution">
    <text evidence="2">The sequence shown here is derived from an EMBL/GenBank/DDBJ whole genome shotgun (WGS) entry which is preliminary data.</text>
</comment>
<organism evidence="2 3">
    <name type="scientific">Ilyodon furcidens</name>
    <name type="common">goldbreast splitfin</name>
    <dbReference type="NCBI Taxonomy" id="33524"/>
    <lineage>
        <taxon>Eukaryota</taxon>
        <taxon>Metazoa</taxon>
        <taxon>Chordata</taxon>
        <taxon>Craniata</taxon>
        <taxon>Vertebrata</taxon>
        <taxon>Euteleostomi</taxon>
        <taxon>Actinopterygii</taxon>
        <taxon>Neopterygii</taxon>
        <taxon>Teleostei</taxon>
        <taxon>Neoteleostei</taxon>
        <taxon>Acanthomorphata</taxon>
        <taxon>Ovalentaria</taxon>
        <taxon>Atherinomorphae</taxon>
        <taxon>Cyprinodontiformes</taxon>
        <taxon>Goodeidae</taxon>
        <taxon>Ilyodon</taxon>
    </lineage>
</organism>